<dbReference type="HOGENOM" id="CLU_008535_0_0_1"/>
<keyword evidence="3" id="KW-0645">Protease</keyword>
<dbReference type="PROSITE" id="PS50082">
    <property type="entry name" value="WD_REPEATS_2"/>
    <property type="match status" value="4"/>
</dbReference>
<feature type="chain" id="PRO_5001779397" evidence="9">
    <location>
        <begin position="17"/>
        <end position="1110"/>
    </location>
</feature>
<dbReference type="InterPro" id="IPR017149">
    <property type="entry name" value="GSH_degradosome_Dug2"/>
</dbReference>
<feature type="repeat" description="WD" evidence="7">
    <location>
        <begin position="243"/>
        <end position="284"/>
    </location>
</feature>
<dbReference type="EMBL" id="KL660688">
    <property type="protein sequence ID" value="KFA64366.1"/>
    <property type="molecule type" value="Genomic_DNA"/>
</dbReference>
<dbReference type="OMA" id="HATVCVD"/>
<proteinExistence type="inferred from homology"/>
<dbReference type="STRING" id="1283841.A0A084QK81"/>
<dbReference type="Gene3D" id="3.30.70.360">
    <property type="match status" value="1"/>
</dbReference>
<dbReference type="GO" id="GO:0008233">
    <property type="term" value="F:peptidase activity"/>
    <property type="evidence" value="ECO:0007669"/>
    <property type="project" value="UniProtKB-KW"/>
</dbReference>
<evidence type="ECO:0000313" key="11">
    <source>
        <dbReference type="Proteomes" id="UP000028524"/>
    </source>
</evidence>
<dbReference type="InterPro" id="IPR019775">
    <property type="entry name" value="WD40_repeat_CS"/>
</dbReference>
<gene>
    <name evidence="10" type="ORF">S40285_02955</name>
</gene>
<evidence type="ECO:0000256" key="9">
    <source>
        <dbReference type="SAM" id="SignalP"/>
    </source>
</evidence>
<evidence type="ECO:0000256" key="4">
    <source>
        <dbReference type="ARBA" id="ARBA00022723"/>
    </source>
</evidence>
<feature type="signal peptide" evidence="9">
    <location>
        <begin position="1"/>
        <end position="16"/>
    </location>
</feature>
<dbReference type="GO" id="GO:0046872">
    <property type="term" value="F:metal ion binding"/>
    <property type="evidence" value="ECO:0007669"/>
    <property type="project" value="UniProtKB-KW"/>
</dbReference>
<dbReference type="InterPro" id="IPR001261">
    <property type="entry name" value="ArgE/DapE_CS"/>
</dbReference>
<dbReference type="Pfam" id="PF00400">
    <property type="entry name" value="WD40"/>
    <property type="match status" value="3"/>
</dbReference>
<organism evidence="10 11">
    <name type="scientific">Stachybotrys chlorohalonatus (strain IBT 40285)</name>
    <dbReference type="NCBI Taxonomy" id="1283841"/>
    <lineage>
        <taxon>Eukaryota</taxon>
        <taxon>Fungi</taxon>
        <taxon>Dikarya</taxon>
        <taxon>Ascomycota</taxon>
        <taxon>Pezizomycotina</taxon>
        <taxon>Sordariomycetes</taxon>
        <taxon>Hypocreomycetidae</taxon>
        <taxon>Hypocreales</taxon>
        <taxon>Stachybotryaceae</taxon>
        <taxon>Stachybotrys</taxon>
    </lineage>
</organism>
<dbReference type="PROSITE" id="PS00758">
    <property type="entry name" value="ARGE_DAPE_CPG2_1"/>
    <property type="match status" value="1"/>
</dbReference>
<dbReference type="SUPFAM" id="SSF53187">
    <property type="entry name" value="Zn-dependent exopeptidases"/>
    <property type="match status" value="1"/>
</dbReference>
<dbReference type="InterPro" id="IPR002933">
    <property type="entry name" value="Peptidase_M20"/>
</dbReference>
<dbReference type="GO" id="GO:0006751">
    <property type="term" value="P:glutathione catabolic process"/>
    <property type="evidence" value="ECO:0007669"/>
    <property type="project" value="InterPro"/>
</dbReference>
<keyword evidence="11" id="KW-1185">Reference proteome</keyword>
<evidence type="ECO:0000256" key="1">
    <source>
        <dbReference type="ARBA" id="ARBA00006247"/>
    </source>
</evidence>
<dbReference type="OrthoDB" id="7832001at2759"/>
<feature type="repeat" description="WD" evidence="7">
    <location>
        <begin position="285"/>
        <end position="316"/>
    </location>
</feature>
<dbReference type="PROSITE" id="PS50294">
    <property type="entry name" value="WD_REPEATS_REGION"/>
    <property type="match status" value="1"/>
</dbReference>
<dbReference type="FunCoup" id="A0A084QK81">
    <property type="interactions" value="86"/>
</dbReference>
<name>A0A084QK81_STAC4</name>
<dbReference type="Gene3D" id="2.130.10.10">
    <property type="entry name" value="YVTN repeat-like/Quinoprotein amine dehydrogenase"/>
    <property type="match status" value="2"/>
</dbReference>
<dbReference type="AlphaFoldDB" id="A0A084QK81"/>
<accession>A0A084QK81</accession>
<evidence type="ECO:0000256" key="8">
    <source>
        <dbReference type="SAM" id="MobiDB-lite"/>
    </source>
</evidence>
<comment type="similarity">
    <text evidence="1">Belongs to the peptidase M20A family.</text>
</comment>
<feature type="region of interest" description="Disordered" evidence="8">
    <location>
        <begin position="1014"/>
        <end position="1040"/>
    </location>
</feature>
<dbReference type="SUPFAM" id="SSF50978">
    <property type="entry name" value="WD40 repeat-like"/>
    <property type="match status" value="1"/>
</dbReference>
<dbReference type="InterPro" id="IPR015943">
    <property type="entry name" value="WD40/YVTN_repeat-like_dom_sf"/>
</dbReference>
<feature type="repeat" description="WD" evidence="7">
    <location>
        <begin position="439"/>
        <end position="471"/>
    </location>
</feature>
<dbReference type="PIRSF" id="PIRSF037237">
    <property type="entry name" value="Peptidase_WD_repeats_DUG2"/>
    <property type="match status" value="1"/>
</dbReference>
<dbReference type="Gene3D" id="3.40.630.10">
    <property type="entry name" value="Zn peptidases"/>
    <property type="match status" value="1"/>
</dbReference>
<feature type="repeat" description="WD" evidence="7">
    <location>
        <begin position="484"/>
        <end position="525"/>
    </location>
</feature>
<dbReference type="InParanoid" id="A0A084QK81"/>
<keyword evidence="4" id="KW-0479">Metal-binding</keyword>
<evidence type="ECO:0000256" key="5">
    <source>
        <dbReference type="ARBA" id="ARBA00022737"/>
    </source>
</evidence>
<dbReference type="InterPro" id="IPR051458">
    <property type="entry name" value="Cyt/Met_Dipeptidase"/>
</dbReference>
<evidence type="ECO:0000256" key="3">
    <source>
        <dbReference type="ARBA" id="ARBA00022670"/>
    </source>
</evidence>
<keyword evidence="2 7" id="KW-0853">WD repeat</keyword>
<evidence type="ECO:0000256" key="6">
    <source>
        <dbReference type="ARBA" id="ARBA00022801"/>
    </source>
</evidence>
<sequence>MKHLLLFLALVATVAAQAWHYFTIHAYAPSVPYIHGKIINARGKSFIIGADTPITHCPRYIQTAGCPAGNATWVTYDMVELASKVQGGQFIYVDPKGRVTYPNPNSAYHPKGSYIGGWYPFKVYTHFDQPQTVIGWHAPDGSGGFWACPLSRGASMSELSVLKAFSAGMPGYATKQCVPIPGCCAAFLDPLLKTDFLGLFTTVYTLHPITMPSLTIDQSTEREEVQSPSTPKEADPRPEFRHSLQHGSSVLALAVSPQHDRIFAGTQDGEIVSWSLSAFQQTGTVQAHKRSVLSLFLSPDGTLLFSSAGDPIISVWCPETLERLYEIYSTHDVGDIFCTAYSAGHQSLYIGAQNATIQWVSLKDPAALVASESQRHPNRRNHRFFDSKAVGGTSTPRRNEDKWNLIPRARSVLEIGSGSIRSFAHHGYVFCMLMAKGPTVEVGADEDVLISGGGDGTIKLWSLTSSRGRDDPDEDQGGIEEIMTLGTEDAESVLSLAIDGSFLYSGKLDGIVELWDLDTTQKLRVIKAHENDVMSLQMGWGYLWTASTNGWASKYTTAHYGKYRAASSNVSQRYQCLTRWEAHQGKILASAVTQYGNDYYYITGANDNNVSVWALKDKACSRATAVEEEEDVLLATLKSFVSYKTVSSRPEFAEDCRAGATFLGALFKRLGGEVEMLNTDNDHNPIVYAKFSGKKEAHEPRKRLLFYGHYDVVAADSQKGKWTSDPFSLRGTNGFLYGRGVSDNKGPIVAALYAVTDLMQAQQLENDIVFLIEGEEEFGSRGLETAVRRNKDLIGHVDYILLANSYWLDNEVPCLTYGLRGVLHATIGVEAPRPDIHSGVDGSYMLDEPLSDLTRILSKLKGRGNRVQIPGFYDGIPAITDEEEARYDDIASILIRRTPGATSEEKVKQSLMARWREPNLTLHRYKVSGPEGSLVSSQASSHISMRLVPGQEVEAVVASLTGFLRREFEMLESQNRLTISIDNKAEPWLGDPSNEIFRTLEKAIVETWPDCFQAEGGDSGNTSGGGGVEDGAKRTSPSVTTQACKPRRPLYIREGGSIPAIRFLEKEFGAPAAHLPCGQATDAAHLDNERMSMVNLYKAREIFGKVFGRL</sequence>
<dbReference type="InterPro" id="IPR001680">
    <property type="entry name" value="WD40_rpt"/>
</dbReference>
<keyword evidence="9" id="KW-0732">Signal</keyword>
<protein>
    <submittedName>
        <fullName evidence="10">Uncharacterized protein</fullName>
    </submittedName>
</protein>
<evidence type="ECO:0000313" key="10">
    <source>
        <dbReference type="EMBL" id="KFA64366.1"/>
    </source>
</evidence>
<dbReference type="InterPro" id="IPR036322">
    <property type="entry name" value="WD40_repeat_dom_sf"/>
</dbReference>
<dbReference type="PANTHER" id="PTHR43270">
    <property type="entry name" value="BETA-ALA-HIS DIPEPTIDASE"/>
    <property type="match status" value="1"/>
</dbReference>
<dbReference type="PANTHER" id="PTHR43270:SF8">
    <property type="entry name" value="DI- AND TRIPEPTIDASE DUG2-RELATED"/>
    <property type="match status" value="1"/>
</dbReference>
<dbReference type="Pfam" id="PF01546">
    <property type="entry name" value="Peptidase_M20"/>
    <property type="match status" value="1"/>
</dbReference>
<evidence type="ECO:0000256" key="7">
    <source>
        <dbReference type="PROSITE-ProRule" id="PRU00221"/>
    </source>
</evidence>
<dbReference type="GO" id="GO:0006508">
    <property type="term" value="P:proteolysis"/>
    <property type="evidence" value="ECO:0007669"/>
    <property type="project" value="UniProtKB-KW"/>
</dbReference>
<feature type="compositionally biased region" description="Gly residues" evidence="8">
    <location>
        <begin position="1017"/>
        <end position="1029"/>
    </location>
</feature>
<reference evidence="10 11" key="1">
    <citation type="journal article" date="2014" name="BMC Genomics">
        <title>Comparative genome sequencing reveals chemotype-specific gene clusters in the toxigenic black mold Stachybotrys.</title>
        <authorList>
            <person name="Semeiks J."/>
            <person name="Borek D."/>
            <person name="Otwinowski Z."/>
            <person name="Grishin N.V."/>
        </authorList>
    </citation>
    <scope>NUCLEOTIDE SEQUENCE [LARGE SCALE GENOMIC DNA]</scope>
    <source>
        <strain evidence="10 11">IBT 40285</strain>
    </source>
</reference>
<feature type="region of interest" description="Disordered" evidence="8">
    <location>
        <begin position="215"/>
        <end position="241"/>
    </location>
</feature>
<dbReference type="Proteomes" id="UP000028524">
    <property type="component" value="Unassembled WGS sequence"/>
</dbReference>
<dbReference type="SMART" id="SM00320">
    <property type="entry name" value="WD40"/>
    <property type="match status" value="6"/>
</dbReference>
<dbReference type="PROSITE" id="PS00678">
    <property type="entry name" value="WD_REPEATS_1"/>
    <property type="match status" value="1"/>
</dbReference>
<keyword evidence="5" id="KW-0677">Repeat</keyword>
<feature type="compositionally biased region" description="Basic and acidic residues" evidence="8">
    <location>
        <begin position="232"/>
        <end position="241"/>
    </location>
</feature>
<evidence type="ECO:0000256" key="2">
    <source>
        <dbReference type="ARBA" id="ARBA00022574"/>
    </source>
</evidence>
<keyword evidence="6" id="KW-0378">Hydrolase</keyword>